<evidence type="ECO:0000259" key="10">
    <source>
        <dbReference type="SMART" id="SM00435"/>
    </source>
</evidence>
<feature type="compositionally biased region" description="Basic and acidic residues" evidence="9">
    <location>
        <begin position="24"/>
        <end position="34"/>
    </location>
</feature>
<dbReference type="InterPro" id="IPR013500">
    <property type="entry name" value="TopoI_cat_euk"/>
</dbReference>
<dbReference type="SUPFAM" id="SSF56349">
    <property type="entry name" value="DNA breaking-rejoining enzymes"/>
    <property type="match status" value="1"/>
</dbReference>
<dbReference type="EMBL" id="PDXF01000049">
    <property type="protein sequence ID" value="RYN94256.1"/>
    <property type="molecule type" value="Genomic_DNA"/>
</dbReference>
<dbReference type="InterPro" id="IPR011010">
    <property type="entry name" value="DNA_brk_join_enz"/>
</dbReference>
<dbReference type="Gene3D" id="2.170.11.10">
    <property type="entry name" value="DNA Topoisomerase I, domain 2"/>
    <property type="match status" value="1"/>
</dbReference>
<dbReference type="Gene3D" id="1.10.10.41">
    <property type="entry name" value="Yeast DNA topoisomerase - domain 1"/>
    <property type="match status" value="1"/>
</dbReference>
<evidence type="ECO:0000256" key="6">
    <source>
        <dbReference type="PROSITE-ProRule" id="PRU01382"/>
    </source>
</evidence>
<dbReference type="InterPro" id="IPR051062">
    <property type="entry name" value="Topoisomerase_IB"/>
</dbReference>
<evidence type="ECO:0000256" key="5">
    <source>
        <dbReference type="ARBA" id="ARBA00023235"/>
    </source>
</evidence>
<evidence type="ECO:0000256" key="7">
    <source>
        <dbReference type="RuleBase" id="RU365101"/>
    </source>
</evidence>
<feature type="compositionally biased region" description="Acidic residues" evidence="9">
    <location>
        <begin position="248"/>
        <end position="260"/>
    </location>
</feature>
<keyword evidence="3 6" id="KW-0799">Topoisomerase</keyword>
<dbReference type="InterPro" id="IPR014711">
    <property type="entry name" value="TopoI_cat_a-hlx-sub_euk"/>
</dbReference>
<gene>
    <name evidence="11" type="ORF">AA0119_g9320</name>
</gene>
<dbReference type="PRINTS" id="PR00416">
    <property type="entry name" value="EUTPISMRASEI"/>
</dbReference>
<dbReference type="SUPFAM" id="SSF56741">
    <property type="entry name" value="Eukaryotic DNA topoisomerase I, N-terminal DNA-binding fragment"/>
    <property type="match status" value="1"/>
</dbReference>
<dbReference type="InterPro" id="IPR001631">
    <property type="entry name" value="TopoI"/>
</dbReference>
<dbReference type="PANTHER" id="PTHR10290:SF3">
    <property type="entry name" value="DNA TOPOISOMERASE 1"/>
    <property type="match status" value="1"/>
</dbReference>
<dbReference type="Proteomes" id="UP000293195">
    <property type="component" value="Unassembled WGS sequence"/>
</dbReference>
<dbReference type="SMART" id="SM00435">
    <property type="entry name" value="TOPEUc"/>
    <property type="match status" value="1"/>
</dbReference>
<dbReference type="PROSITE" id="PS52038">
    <property type="entry name" value="TOPO_IB_2"/>
    <property type="match status" value="1"/>
</dbReference>
<comment type="similarity">
    <text evidence="2 6 7">Belongs to the type IB topoisomerase family.</text>
</comment>
<dbReference type="InterPro" id="IPR013034">
    <property type="entry name" value="DNA_topo_DNA_db_N_dom1"/>
</dbReference>
<feature type="compositionally biased region" description="Basic and acidic residues" evidence="9">
    <location>
        <begin position="101"/>
        <end position="111"/>
    </location>
</feature>
<dbReference type="Pfam" id="PF14370">
    <property type="entry name" value="Topo_C_assoc"/>
    <property type="match status" value="1"/>
</dbReference>
<evidence type="ECO:0000256" key="9">
    <source>
        <dbReference type="SAM" id="MobiDB-lite"/>
    </source>
</evidence>
<dbReference type="CDD" id="cd00659">
    <property type="entry name" value="Topo_IB_C"/>
    <property type="match status" value="1"/>
</dbReference>
<feature type="active site" description="O-(3'-phospho-DNA)-tyrosine intermediate" evidence="6">
    <location>
        <position position="864"/>
    </location>
</feature>
<sequence>MSSSDDDTPLVRGKDQVAKSNAEITKEEDKKMDAEVPSNGHVEPGISIRMGPVADDDKMDVDAPETNGKRKSRSSVTNGKSYKDASSSEDDDKPLSKRRRTSEQAKPPKDDSDSELSDVPLKARILPKASAEQIGESADSDVPLAKKLTKKKESIEKAAAKEAQAMRNKEKATPKRKQKVESDSDDDIPLAKKKAPVKKANGVKKEESDSDAPLAKKAAPKKATKAKPAAATAAPAKKGKGKVKKEETEQDEEAEEEEDEYRWWEDPGKSDGTKKWDTLEHAGVVFPPEYEPLPKHVKLVYDGVPVTLHPEAEEVATFYGSMLNSAHNVENPTFNKNFFEDFSTYLDKTGHGKDKDGNTVKIKKFEKCDFKPIFEWFDAERAKKKALPAAEKKALKAEKEAAEAKYMYCMWDGRKQKVGNFRVEPPSLFRGRGEHPKTGRVKKRVMPEQITINIGEKAKVPEPPAGHRWKEIKHDHEGTWLAMWQENINGAYKYVMLAANSDIKGQSDFKKFEKARELKKHIDRIRKDYRKDLNSKMMADRQRATAIYLIDQFALRAGNEKGEDEADTVGCCSLKFQHITLKPPETVIFDFLGKDSIRFYDEVKVDPQVFKNLKLFKKEPKTTGDDIFDRLTTSGLNKHLTSYMPGLTAKVFRTYNASYTMARLLKEMKATGTIQEKVKAYNDANREVAILCNHKRTVAASHATSIEKMNEKINGLRYQVWRTKMMMIDVDPKIKKKKGAEYFERPEDLDDEWVKQHQEAEVEEMRQKITKKFEKDNEKLKADGEKEVKPKELEERMDKVNELAAKYKKENKTGKVEAEGKGPTVEKLEANVDKLNQRIENMKIQMEDKEGNKEVALGTSKINYIDPRLTVVFSKKFDVPIEKFFSKTLREKFDWAIKSVDETWEF</sequence>
<dbReference type="Gene3D" id="3.90.15.10">
    <property type="entry name" value="Topoisomerase I, Chain A, domain 3"/>
    <property type="match status" value="1"/>
</dbReference>
<evidence type="ECO:0000256" key="8">
    <source>
        <dbReference type="SAM" id="Coils"/>
    </source>
</evidence>
<comment type="function">
    <text evidence="7">Releases the supercoiling and torsional tension of DNA introduced during the DNA replication and transcription by transiently cleaving and rejoining one strand of the DNA duplex. Introduces a single-strand break via transesterification at the specific target site 5'-[CT]CCTTp site in duplex DNA. The scissile phosphodiester is attacked by the catalytic tyrosine of the enzyme, resulting in the formation of a DNA-(3'-phosphotyrosyl)-enzyme intermediate and the expulsion of a 5'-OH DNA strand. The free DNA strand then undergoes passage around the unbroken strand thus removing DNA supercoils. Finally, in the religation step, the DNA 5'-OH attacks the covalent intermediate to expel the active-site tyrosine and restore the DNA phosphodiester backbone.</text>
</comment>
<evidence type="ECO:0000256" key="2">
    <source>
        <dbReference type="ARBA" id="ARBA00006645"/>
    </source>
</evidence>
<evidence type="ECO:0000313" key="12">
    <source>
        <dbReference type="Proteomes" id="UP000293195"/>
    </source>
</evidence>
<dbReference type="InterPro" id="IPR025834">
    <property type="entry name" value="TopoI_C_dom"/>
</dbReference>
<feature type="compositionally biased region" description="Basic and acidic residues" evidence="9">
    <location>
        <begin position="151"/>
        <end position="160"/>
    </location>
</feature>
<dbReference type="InterPro" id="IPR036202">
    <property type="entry name" value="TopoI_DNA-bd_euk_N_sf"/>
</dbReference>
<name>A0ABY0G2H6_9PLEO</name>
<keyword evidence="8" id="KW-0175">Coiled coil</keyword>
<organism evidence="11 12">
    <name type="scientific">Alternaria tenuissima</name>
    <dbReference type="NCBI Taxonomy" id="119927"/>
    <lineage>
        <taxon>Eukaryota</taxon>
        <taxon>Fungi</taxon>
        <taxon>Dikarya</taxon>
        <taxon>Ascomycota</taxon>
        <taxon>Pezizomycotina</taxon>
        <taxon>Dothideomycetes</taxon>
        <taxon>Pleosporomycetidae</taxon>
        <taxon>Pleosporales</taxon>
        <taxon>Pleosporineae</taxon>
        <taxon>Pleosporaceae</taxon>
        <taxon>Alternaria</taxon>
        <taxon>Alternaria sect. Alternaria</taxon>
        <taxon>Alternaria alternata complex</taxon>
    </lineage>
</organism>
<dbReference type="InterPro" id="IPR013030">
    <property type="entry name" value="DNA_topo_DNA_db_N_dom2"/>
</dbReference>
<dbReference type="InterPro" id="IPR014727">
    <property type="entry name" value="TopoI_cat_a/b-sub_euk"/>
</dbReference>
<dbReference type="Pfam" id="PF01028">
    <property type="entry name" value="Topoisom_I"/>
    <property type="match status" value="1"/>
</dbReference>
<keyword evidence="5 6" id="KW-0413">Isomerase</keyword>
<dbReference type="Gene3D" id="1.10.132.10">
    <property type="match status" value="1"/>
</dbReference>
<keyword evidence="12" id="KW-1185">Reference proteome</keyword>
<dbReference type="InterPro" id="IPR008336">
    <property type="entry name" value="TopoI_DNA-bd_euk"/>
</dbReference>
<protein>
    <recommendedName>
        <fullName evidence="7">DNA topoisomerase I</fullName>
        <ecNumber evidence="7">5.6.2.1</ecNumber>
    </recommendedName>
    <alternativeName>
        <fullName evidence="7">DNA topoisomerase 1</fullName>
    </alternativeName>
</protein>
<dbReference type="InterPro" id="IPR013499">
    <property type="entry name" value="TopoI_euk"/>
</dbReference>
<evidence type="ECO:0000256" key="4">
    <source>
        <dbReference type="ARBA" id="ARBA00023125"/>
    </source>
</evidence>
<proteinExistence type="inferred from homology"/>
<feature type="region of interest" description="Disordered" evidence="9">
    <location>
        <begin position="1"/>
        <end position="266"/>
    </location>
</feature>
<reference evidence="12" key="1">
    <citation type="journal article" date="2019" name="bioRxiv">
        <title>Genomics, evolutionary history and diagnostics of the Alternaria alternata species group including apple and Asian pear pathotypes.</title>
        <authorList>
            <person name="Armitage A.D."/>
            <person name="Cockerton H.M."/>
            <person name="Sreenivasaprasad S."/>
            <person name="Woodhall J.W."/>
            <person name="Lane C.R."/>
            <person name="Harrison R.J."/>
            <person name="Clarkson J.P."/>
        </authorList>
    </citation>
    <scope>NUCLEOTIDE SEQUENCE [LARGE SCALE GENOMIC DNA]</scope>
    <source>
        <strain evidence="12">FERA 635</strain>
    </source>
</reference>
<accession>A0ABY0G2H6</accession>
<dbReference type="PANTHER" id="PTHR10290">
    <property type="entry name" value="DNA TOPOISOMERASE I"/>
    <property type="match status" value="1"/>
</dbReference>
<dbReference type="Pfam" id="PF02919">
    <property type="entry name" value="Topoisom_I_N"/>
    <property type="match status" value="1"/>
</dbReference>
<comment type="caution">
    <text evidence="11">The sequence shown here is derived from an EMBL/GenBank/DDBJ whole genome shotgun (WGS) entry which is preliminary data.</text>
</comment>
<evidence type="ECO:0000313" key="11">
    <source>
        <dbReference type="EMBL" id="RYN94256.1"/>
    </source>
</evidence>
<feature type="domain" description="DNA topoisomerase I eukaryotic-type" evidence="10">
    <location>
        <begin position="428"/>
        <end position="878"/>
    </location>
</feature>
<dbReference type="EC" id="5.6.2.1" evidence="7"/>
<evidence type="ECO:0000256" key="3">
    <source>
        <dbReference type="ARBA" id="ARBA00023029"/>
    </source>
</evidence>
<comment type="catalytic activity">
    <reaction evidence="1 6 7">
        <text>ATP-independent breakage of single-stranded DNA, followed by passage and rejoining.</text>
        <dbReference type="EC" id="5.6.2.1"/>
    </reaction>
</comment>
<feature type="coiled-coil region" evidence="8">
    <location>
        <begin position="755"/>
        <end position="852"/>
    </location>
</feature>
<feature type="compositionally biased region" description="Low complexity" evidence="9">
    <location>
        <begin position="226"/>
        <end position="236"/>
    </location>
</feature>
<keyword evidence="4 6" id="KW-0238">DNA-binding</keyword>
<evidence type="ECO:0000256" key="1">
    <source>
        <dbReference type="ARBA" id="ARBA00000213"/>
    </source>
</evidence>